<dbReference type="PANTHER" id="PTHR30535">
    <property type="entry name" value="VITAMIN B12-BINDING PROTEIN"/>
    <property type="match status" value="1"/>
</dbReference>
<proteinExistence type="predicted"/>
<gene>
    <name evidence="2" type="ORF">GRI44_06625</name>
</gene>
<evidence type="ECO:0000313" key="3">
    <source>
        <dbReference type="Proteomes" id="UP000473531"/>
    </source>
</evidence>
<dbReference type="InterPro" id="IPR002491">
    <property type="entry name" value="ABC_transptr_periplasmic_BD"/>
</dbReference>
<dbReference type="InterPro" id="IPR050902">
    <property type="entry name" value="ABC_Transporter_SBP"/>
</dbReference>
<accession>A0A6L7GGI6</accession>
<protein>
    <submittedName>
        <fullName evidence="2">ABC transporter substrate-binding protein</fullName>
    </submittedName>
</protein>
<dbReference type="PROSITE" id="PS50983">
    <property type="entry name" value="FE_B12_PBP"/>
    <property type="match status" value="1"/>
</dbReference>
<comment type="caution">
    <text evidence="2">The sequence shown here is derived from an EMBL/GenBank/DDBJ whole genome shotgun (WGS) entry which is preliminary data.</text>
</comment>
<keyword evidence="3" id="KW-1185">Reference proteome</keyword>
<dbReference type="Pfam" id="PF01497">
    <property type="entry name" value="Peripla_BP_2"/>
    <property type="match status" value="1"/>
</dbReference>
<dbReference type="Gene3D" id="3.40.50.1980">
    <property type="entry name" value="Nitrogenase molybdenum iron protein domain"/>
    <property type="match status" value="2"/>
</dbReference>
<dbReference type="PANTHER" id="PTHR30535:SF34">
    <property type="entry name" value="MOLYBDATE-BINDING PROTEIN MOLA"/>
    <property type="match status" value="1"/>
</dbReference>
<evidence type="ECO:0000259" key="1">
    <source>
        <dbReference type="PROSITE" id="PS50983"/>
    </source>
</evidence>
<sequence length="271" mass="28045">MAGMLPALLAGCGSPVAKGADTAQTDAPTIVSLNPCTDAILAEMAGPEQLLAISHYSHDPRATSMDVAKAQAFGMTGGTVEEVLALSPDMVVAGSFMPPATRAALADLGIRVETFDIASSVDQSIDQVRRMASISGHEDAGEELVTRINAAVTAMAAPAGSTAVPTVLWQPSGIVPGEKTLIGELMRGAGFSSHSAASGMGQADFLPLEMLLANPPRVLLLAGQERSQHHPALAALPEMQRAEFDPALLYCGGPTIIRAANRLREIREAVS</sequence>
<dbReference type="EMBL" id="WTYU01000001">
    <property type="protein sequence ID" value="MXP14424.1"/>
    <property type="molecule type" value="Genomic_DNA"/>
</dbReference>
<dbReference type="GO" id="GO:0071281">
    <property type="term" value="P:cellular response to iron ion"/>
    <property type="evidence" value="ECO:0007669"/>
    <property type="project" value="TreeGrafter"/>
</dbReference>
<feature type="domain" description="Fe/B12 periplasmic-binding" evidence="1">
    <location>
        <begin position="29"/>
        <end position="271"/>
    </location>
</feature>
<reference evidence="2 3" key="1">
    <citation type="submission" date="2019-12" db="EMBL/GenBank/DDBJ databases">
        <title>Genomic-based taxomic classification of the family Erythrobacteraceae.</title>
        <authorList>
            <person name="Xu L."/>
        </authorList>
    </citation>
    <scope>NUCLEOTIDE SEQUENCE [LARGE SCALE GENOMIC DNA]</scope>
    <source>
        <strain evidence="2 3">KCTC 52259</strain>
    </source>
</reference>
<dbReference type="Proteomes" id="UP000473531">
    <property type="component" value="Unassembled WGS sequence"/>
</dbReference>
<evidence type="ECO:0000313" key="2">
    <source>
        <dbReference type="EMBL" id="MXP14424.1"/>
    </source>
</evidence>
<dbReference type="SUPFAM" id="SSF53807">
    <property type="entry name" value="Helical backbone' metal receptor"/>
    <property type="match status" value="1"/>
</dbReference>
<dbReference type="AlphaFoldDB" id="A0A6L7GGI6"/>
<name>A0A6L7GGI6_9SPHN</name>
<organism evidence="2 3">
    <name type="scientific">Allopontixanthobacter confluentis</name>
    <dbReference type="NCBI Taxonomy" id="1849021"/>
    <lineage>
        <taxon>Bacteria</taxon>
        <taxon>Pseudomonadati</taxon>
        <taxon>Pseudomonadota</taxon>
        <taxon>Alphaproteobacteria</taxon>
        <taxon>Sphingomonadales</taxon>
        <taxon>Erythrobacteraceae</taxon>
        <taxon>Allopontixanthobacter</taxon>
    </lineage>
</organism>
<dbReference type="OrthoDB" id="1632039at2"/>